<dbReference type="Proteomes" id="UP000737171">
    <property type="component" value="Unassembled WGS sequence"/>
</dbReference>
<name>A0ABX2EBH0_9BURK</name>
<protein>
    <submittedName>
        <fullName evidence="1">Uncharacterized protein</fullName>
    </submittedName>
</protein>
<evidence type="ECO:0000313" key="2">
    <source>
        <dbReference type="Proteomes" id="UP000737171"/>
    </source>
</evidence>
<proteinExistence type="predicted"/>
<comment type="caution">
    <text evidence="1">The sequence shown here is derived from an EMBL/GenBank/DDBJ whole genome shotgun (WGS) entry which is preliminary data.</text>
</comment>
<reference evidence="1 2" key="1">
    <citation type="submission" date="2020-05" db="EMBL/GenBank/DDBJ databases">
        <title>Aquincola sp. isolate from soil.</title>
        <authorList>
            <person name="Han J."/>
            <person name="Kim D.-U."/>
        </authorList>
    </citation>
    <scope>NUCLEOTIDE SEQUENCE [LARGE SCALE GENOMIC DNA]</scope>
    <source>
        <strain evidence="1 2">S2</strain>
    </source>
</reference>
<sequence>MQSRVSRLIAPLAQRVGEDASAAQIAAAVIATWREIDAALSPIIGTRGVAALYRRSLHLTAATHRWITVQPEVLPPEMDLAGLQSMIALQSSADAAAGSTALFQAFHELLGSLVGPALTERLLRTVWADASSGSPAQDIR</sequence>
<organism evidence="1 2">
    <name type="scientific">Pseudaquabacterium terrae</name>
    <dbReference type="NCBI Taxonomy" id="2732868"/>
    <lineage>
        <taxon>Bacteria</taxon>
        <taxon>Pseudomonadati</taxon>
        <taxon>Pseudomonadota</taxon>
        <taxon>Betaproteobacteria</taxon>
        <taxon>Burkholderiales</taxon>
        <taxon>Sphaerotilaceae</taxon>
        <taxon>Pseudaquabacterium</taxon>
    </lineage>
</organism>
<gene>
    <name evidence="1" type="ORF">HLB44_01735</name>
</gene>
<evidence type="ECO:0000313" key="1">
    <source>
        <dbReference type="EMBL" id="NRF65697.1"/>
    </source>
</evidence>
<dbReference type="EMBL" id="JABRWJ010000001">
    <property type="protein sequence ID" value="NRF65697.1"/>
    <property type="molecule type" value="Genomic_DNA"/>
</dbReference>
<dbReference type="RefSeq" id="WP_173119964.1">
    <property type="nucleotide sequence ID" value="NZ_JABRWJ010000001.1"/>
</dbReference>
<accession>A0ABX2EBH0</accession>
<keyword evidence="2" id="KW-1185">Reference proteome</keyword>